<dbReference type="InterPro" id="IPR051054">
    <property type="entry name" value="SorC_transcr_regulators"/>
</dbReference>
<dbReference type="InterPro" id="IPR037171">
    <property type="entry name" value="NagB/RpiA_transferase-like"/>
</dbReference>
<comment type="similarity">
    <text evidence="1">Belongs to the SorC transcriptional regulatory family.</text>
</comment>
<dbReference type="GO" id="GO:0006352">
    <property type="term" value="P:DNA-templated transcription initiation"/>
    <property type="evidence" value="ECO:0007669"/>
    <property type="project" value="InterPro"/>
</dbReference>
<organism evidence="7 8">
    <name type="scientific">Gleimia coleocanis DSM 15436</name>
    <dbReference type="NCBI Taxonomy" id="525245"/>
    <lineage>
        <taxon>Bacteria</taxon>
        <taxon>Bacillati</taxon>
        <taxon>Actinomycetota</taxon>
        <taxon>Actinomycetes</taxon>
        <taxon>Actinomycetales</taxon>
        <taxon>Actinomycetaceae</taxon>
        <taxon>Gleimia</taxon>
    </lineage>
</organism>
<evidence type="ECO:0000313" key="8">
    <source>
        <dbReference type="Proteomes" id="UP000010301"/>
    </source>
</evidence>
<dbReference type="GO" id="GO:0030246">
    <property type="term" value="F:carbohydrate binding"/>
    <property type="evidence" value="ECO:0007669"/>
    <property type="project" value="InterPro"/>
</dbReference>
<proteinExistence type="inferred from homology"/>
<feature type="domain" description="Sugar-binding" evidence="5">
    <location>
        <begin position="77"/>
        <end position="325"/>
    </location>
</feature>
<feature type="domain" description="RNA polymerase sigma-70 region 4" evidence="6">
    <location>
        <begin position="25"/>
        <end position="56"/>
    </location>
</feature>
<dbReference type="Gene3D" id="3.40.50.1360">
    <property type="match status" value="1"/>
</dbReference>
<protein>
    <submittedName>
        <fullName evidence="7">Putative sugar-binding domain protein</fullName>
    </submittedName>
</protein>
<dbReference type="InterPro" id="IPR009057">
    <property type="entry name" value="Homeodomain-like_sf"/>
</dbReference>
<keyword evidence="8" id="KW-1185">Reference proteome</keyword>
<dbReference type="EMBL" id="ACFG01000004">
    <property type="protein sequence ID" value="EEH64511.1"/>
    <property type="molecule type" value="Genomic_DNA"/>
</dbReference>
<dbReference type="HOGENOM" id="CLU_054506_1_3_11"/>
<evidence type="ECO:0000256" key="1">
    <source>
        <dbReference type="ARBA" id="ARBA00010466"/>
    </source>
</evidence>
<keyword evidence="2" id="KW-0805">Transcription regulation</keyword>
<dbReference type="Pfam" id="PF04198">
    <property type="entry name" value="Sugar-bind"/>
    <property type="match status" value="1"/>
</dbReference>
<dbReference type="Pfam" id="PF04545">
    <property type="entry name" value="Sigma70_r4"/>
    <property type="match status" value="1"/>
</dbReference>
<evidence type="ECO:0000259" key="6">
    <source>
        <dbReference type="Pfam" id="PF04545"/>
    </source>
</evidence>
<dbReference type="PANTHER" id="PTHR34294:SF1">
    <property type="entry name" value="TRANSCRIPTIONAL REGULATOR LSRR"/>
    <property type="match status" value="1"/>
</dbReference>
<dbReference type="PANTHER" id="PTHR34294">
    <property type="entry name" value="TRANSCRIPTIONAL REGULATOR-RELATED"/>
    <property type="match status" value="1"/>
</dbReference>
<dbReference type="GO" id="GO:0003677">
    <property type="term" value="F:DNA binding"/>
    <property type="evidence" value="ECO:0007669"/>
    <property type="project" value="UniProtKB-KW"/>
</dbReference>
<name>C0VYK8_9ACTO</name>
<dbReference type="SUPFAM" id="SSF100950">
    <property type="entry name" value="NagB/RpiA/CoA transferase-like"/>
    <property type="match status" value="1"/>
</dbReference>
<evidence type="ECO:0000313" key="7">
    <source>
        <dbReference type="EMBL" id="EEH64511.1"/>
    </source>
</evidence>
<gene>
    <name evidence="7" type="ORF">HMPREF0044_0248</name>
</gene>
<dbReference type="STRING" id="525245.HMPREF0044_0248"/>
<dbReference type="eggNOG" id="COG2390">
    <property type="taxonomic scope" value="Bacteria"/>
</dbReference>
<sequence>MNWSCVHGTLYIVTIRDNDAHEAASMYYLQGETMETIARHLGVSRSSVSRLLAYARETGLVRITVAAAPGERGTLAGELNRFFGINSTVVRVRDFDTGVNRLGNVAKVAAERLMDMVGAGDTLAIAWGNTTAEVARHLPPVEIPNVTVVQLNGAGSSTGAGVRYIDTTISQAAESFGANMVHFPVPAFFDYAETKQQLWQERSVRYVLDTIEDANIAVFGVGAFDGDMPSHVYSAGYIDPEEIAALRADGVVGDVCTVLLREDGSYDLPINERASGPDPQTLRKIPRRLCVVAGEAKTIPLIAALRAGLITDLVVDDRTARRVLEKIRLSGAGVRSFG</sequence>
<keyword evidence="3" id="KW-0238">DNA-binding</keyword>
<dbReference type="AlphaFoldDB" id="C0VYK8"/>
<comment type="caution">
    <text evidence="7">The sequence shown here is derived from an EMBL/GenBank/DDBJ whole genome shotgun (WGS) entry which is preliminary data.</text>
</comment>
<keyword evidence="4" id="KW-0804">Transcription</keyword>
<evidence type="ECO:0000259" key="5">
    <source>
        <dbReference type="Pfam" id="PF04198"/>
    </source>
</evidence>
<dbReference type="Proteomes" id="UP000010301">
    <property type="component" value="Unassembled WGS sequence"/>
</dbReference>
<dbReference type="InterPro" id="IPR036388">
    <property type="entry name" value="WH-like_DNA-bd_sf"/>
</dbReference>
<dbReference type="InterPro" id="IPR007630">
    <property type="entry name" value="RNA_pol_sigma70_r4"/>
</dbReference>
<dbReference type="GO" id="GO:0003700">
    <property type="term" value="F:DNA-binding transcription factor activity"/>
    <property type="evidence" value="ECO:0007669"/>
    <property type="project" value="InterPro"/>
</dbReference>
<evidence type="ECO:0000256" key="2">
    <source>
        <dbReference type="ARBA" id="ARBA00023015"/>
    </source>
</evidence>
<dbReference type="Gene3D" id="1.10.10.10">
    <property type="entry name" value="Winged helix-like DNA-binding domain superfamily/Winged helix DNA-binding domain"/>
    <property type="match status" value="1"/>
</dbReference>
<evidence type="ECO:0000256" key="3">
    <source>
        <dbReference type="ARBA" id="ARBA00023125"/>
    </source>
</evidence>
<dbReference type="InterPro" id="IPR007324">
    <property type="entry name" value="Sugar-bd_dom_put"/>
</dbReference>
<evidence type="ECO:0000256" key="4">
    <source>
        <dbReference type="ARBA" id="ARBA00023163"/>
    </source>
</evidence>
<accession>C0VYK8</accession>
<reference evidence="7 8" key="1">
    <citation type="submission" date="2009-01" db="EMBL/GenBank/DDBJ databases">
        <authorList>
            <person name="Qin X."/>
            <person name="Bachman B."/>
            <person name="Battles P."/>
            <person name="Bell A."/>
            <person name="Bess C."/>
            <person name="Bickham C."/>
            <person name="Chaboub L."/>
            <person name="Chen D."/>
            <person name="Coyle M."/>
            <person name="Deiros D.R."/>
            <person name="Dinh H."/>
            <person name="Forbes L."/>
            <person name="Fowler G."/>
            <person name="Francisco L."/>
            <person name="Fu Q."/>
            <person name="Gubbala S."/>
            <person name="Hale W."/>
            <person name="Han Y."/>
            <person name="Hemphill L."/>
            <person name="Highlander S.K."/>
            <person name="Hirani K."/>
            <person name="Hogues M."/>
            <person name="Jackson L."/>
            <person name="Jakkamsetti A."/>
            <person name="Javaid M."/>
            <person name="Jiang H."/>
            <person name="Korchina V."/>
            <person name="Kovar C."/>
            <person name="Lara F."/>
            <person name="Lee S."/>
            <person name="Mata R."/>
            <person name="Mathew T."/>
            <person name="Moen C."/>
            <person name="Morales K."/>
            <person name="Munidasa M."/>
            <person name="Nazareth L."/>
            <person name="Ngo R."/>
            <person name="Nguyen L."/>
            <person name="Okwuonu G."/>
            <person name="Ongeri F."/>
            <person name="Patil S."/>
            <person name="Petrosino J."/>
            <person name="Pham C."/>
            <person name="Pham P."/>
            <person name="Pu L.-L."/>
            <person name="Puazo M."/>
            <person name="Raj R."/>
            <person name="Reid J."/>
            <person name="Rouhana J."/>
            <person name="Saada N."/>
            <person name="Shang Y."/>
            <person name="Simmons D."/>
            <person name="Thornton R."/>
            <person name="Warren J."/>
            <person name="Weissenberger G."/>
            <person name="Zhang J."/>
            <person name="Zhang L."/>
            <person name="Zhou C."/>
            <person name="Zhu D."/>
            <person name="Muzny D."/>
            <person name="Worley K."/>
            <person name="Gibbs R."/>
        </authorList>
    </citation>
    <scope>NUCLEOTIDE SEQUENCE [LARGE SCALE GENOMIC DNA]</scope>
    <source>
        <strain evidence="7 8">DSM 15436</strain>
    </source>
</reference>
<dbReference type="SUPFAM" id="SSF46689">
    <property type="entry name" value="Homeodomain-like"/>
    <property type="match status" value="1"/>
</dbReference>